<dbReference type="InterPro" id="IPR036068">
    <property type="entry name" value="Nicotinate_pribotase-like_C"/>
</dbReference>
<reference evidence="11" key="2">
    <citation type="submission" date="2021-04" db="EMBL/GenBank/DDBJ databases">
        <authorList>
            <person name="Gilroy R."/>
        </authorList>
    </citation>
    <scope>NUCLEOTIDE SEQUENCE</scope>
    <source>
        <strain evidence="11">G4-2901</strain>
    </source>
</reference>
<dbReference type="GO" id="GO:0004516">
    <property type="term" value="F:nicotinate phosphoribosyltransferase activity"/>
    <property type="evidence" value="ECO:0007669"/>
    <property type="project" value="UniProtKB-UniRule"/>
</dbReference>
<evidence type="ECO:0000256" key="6">
    <source>
        <dbReference type="ARBA" id="ARBA00022642"/>
    </source>
</evidence>
<evidence type="ECO:0000256" key="7">
    <source>
        <dbReference type="HAMAP-Rule" id="MF_00570"/>
    </source>
</evidence>
<feature type="modified residue" description="Phosphohistidine; by autocatalysis" evidence="7">
    <location>
        <position position="211"/>
    </location>
</feature>
<evidence type="ECO:0000256" key="4">
    <source>
        <dbReference type="ARBA" id="ARBA00022553"/>
    </source>
</evidence>
<evidence type="ECO:0000259" key="9">
    <source>
        <dbReference type="Pfam" id="PF04095"/>
    </source>
</evidence>
<comment type="function">
    <text evidence="7 8">Catalyzes the synthesis of beta-nicotinate D-ribonucleotide from nicotinate and 5-phospho-D-ribose 1-phosphate at the expense of ATP.</text>
</comment>
<dbReference type="InterPro" id="IPR040727">
    <property type="entry name" value="NAPRTase_N"/>
</dbReference>
<reference evidence="11" key="1">
    <citation type="journal article" date="2021" name="PeerJ">
        <title>Extensive microbial diversity within the chicken gut microbiome revealed by metagenomics and culture.</title>
        <authorList>
            <person name="Gilroy R."/>
            <person name="Ravi A."/>
            <person name="Getino M."/>
            <person name="Pursley I."/>
            <person name="Horton D.L."/>
            <person name="Alikhan N.F."/>
            <person name="Baker D."/>
            <person name="Gharbi K."/>
            <person name="Hall N."/>
            <person name="Watson M."/>
            <person name="Adriaenssens E.M."/>
            <person name="Foster-Nyarko E."/>
            <person name="Jarju S."/>
            <person name="Secka A."/>
            <person name="Antonio M."/>
            <person name="Oren A."/>
            <person name="Chaudhuri R.R."/>
            <person name="La Ragione R."/>
            <person name="Hildebrand F."/>
            <person name="Pallen M.J."/>
        </authorList>
    </citation>
    <scope>NUCLEOTIDE SEQUENCE</scope>
    <source>
        <strain evidence="11">G4-2901</strain>
    </source>
</reference>
<dbReference type="PIRSF" id="PIRSF000484">
    <property type="entry name" value="NAPRT"/>
    <property type="match status" value="1"/>
</dbReference>
<dbReference type="Pfam" id="PF04095">
    <property type="entry name" value="NAPRTase"/>
    <property type="match status" value="1"/>
</dbReference>
<dbReference type="Proteomes" id="UP000783796">
    <property type="component" value="Unassembled WGS sequence"/>
</dbReference>
<proteinExistence type="inferred from homology"/>
<evidence type="ECO:0000256" key="2">
    <source>
        <dbReference type="ARBA" id="ARBA00010897"/>
    </source>
</evidence>
<keyword evidence="11" id="KW-0328">Glycosyltransferase</keyword>
<dbReference type="InterPro" id="IPR006406">
    <property type="entry name" value="Nic_PRibTrfase"/>
</dbReference>
<dbReference type="EC" id="6.3.4.21" evidence="3 7"/>
<evidence type="ECO:0000313" key="11">
    <source>
        <dbReference type="EMBL" id="MBU3837321.1"/>
    </source>
</evidence>
<keyword evidence="11" id="KW-0808">Transferase</keyword>
<dbReference type="EMBL" id="JAHLFW010000032">
    <property type="protein sequence ID" value="MBU3837321.1"/>
    <property type="molecule type" value="Genomic_DNA"/>
</dbReference>
<organism evidence="11 12">
    <name type="scientific">Candidatus Phocaeicola faecigallinarum</name>
    <dbReference type="NCBI Taxonomy" id="2838732"/>
    <lineage>
        <taxon>Bacteria</taxon>
        <taxon>Pseudomonadati</taxon>
        <taxon>Bacteroidota</taxon>
        <taxon>Bacteroidia</taxon>
        <taxon>Bacteroidales</taxon>
        <taxon>Bacteroidaceae</taxon>
        <taxon>Phocaeicola</taxon>
    </lineage>
</organism>
<dbReference type="GO" id="GO:0016757">
    <property type="term" value="F:glycosyltransferase activity"/>
    <property type="evidence" value="ECO:0007669"/>
    <property type="project" value="UniProtKB-KW"/>
</dbReference>
<gene>
    <name evidence="7 11" type="primary">pncB</name>
    <name evidence="11" type="ORF">H9777_03175</name>
</gene>
<dbReference type="GO" id="GO:0005829">
    <property type="term" value="C:cytosol"/>
    <property type="evidence" value="ECO:0007669"/>
    <property type="project" value="TreeGrafter"/>
</dbReference>
<comment type="caution">
    <text evidence="11">The sequence shown here is derived from an EMBL/GenBank/DDBJ whole genome shotgun (WGS) entry which is preliminary data.</text>
</comment>
<dbReference type="PANTHER" id="PTHR11098:SF1">
    <property type="entry name" value="NICOTINATE PHOSPHORIBOSYLTRANSFERASE"/>
    <property type="match status" value="1"/>
</dbReference>
<feature type="domain" description="Nicotinate phosphoribosyltransferase N-terminal" evidence="10">
    <location>
        <begin position="7"/>
        <end position="127"/>
    </location>
</feature>
<dbReference type="AlphaFoldDB" id="A0A948TAB9"/>
<evidence type="ECO:0000313" key="12">
    <source>
        <dbReference type="Proteomes" id="UP000783796"/>
    </source>
</evidence>
<keyword evidence="4 7" id="KW-0597">Phosphoprotein</keyword>
<dbReference type="NCBIfam" id="NF003704">
    <property type="entry name" value="PRK05321.1"/>
    <property type="match status" value="1"/>
</dbReference>
<accession>A0A948TAB9</accession>
<comment type="pathway">
    <text evidence="1 7 8">Cofactor biosynthesis; NAD(+) biosynthesis; nicotinate D-ribonucleotide from nicotinate: step 1/1.</text>
</comment>
<comment type="PTM">
    <text evidence="7 8">Transiently phosphorylated on a His residue during the reaction cycle. Phosphorylation strongly increases the affinity for substrates and increases the rate of nicotinate D-ribonucleotide production. Dephosphorylation regenerates the low-affinity form of the enzyme, leading to product release.</text>
</comment>
<dbReference type="SUPFAM" id="SSF54675">
    <property type="entry name" value="Nicotinate/Quinolinate PRTase N-terminal domain-like"/>
    <property type="match status" value="1"/>
</dbReference>
<dbReference type="PANTHER" id="PTHR11098">
    <property type="entry name" value="NICOTINATE PHOSPHORIBOSYLTRANSFERASE"/>
    <property type="match status" value="1"/>
</dbReference>
<evidence type="ECO:0000256" key="1">
    <source>
        <dbReference type="ARBA" id="ARBA00004952"/>
    </source>
</evidence>
<feature type="domain" description="Nicotinate/nicotinamide phosphoribosyltransferase" evidence="9">
    <location>
        <begin position="161"/>
        <end position="372"/>
    </location>
</feature>
<dbReference type="InterPro" id="IPR041525">
    <property type="entry name" value="N/Namide_PRibTrfase"/>
</dbReference>
<evidence type="ECO:0000256" key="5">
    <source>
        <dbReference type="ARBA" id="ARBA00022598"/>
    </source>
</evidence>
<dbReference type="NCBIfam" id="TIGR01514">
    <property type="entry name" value="NAPRTase"/>
    <property type="match status" value="1"/>
</dbReference>
<comment type="similarity">
    <text evidence="2 7 8">Belongs to the NAPRTase family.</text>
</comment>
<sequence length="388" mass="45301">MIIKSILDTDLYKFTTSYAYIKLFPYAVGTFSFKDRDETVYSDDFLNALKEEFNRLKGVGLTSDELEYMSVNCRFMPRVYWEWLSSFRFNPEIIEVYLDEERHLHIEVTDYLYKVTLYEVPILAIVSEIKNTFFNQRPLKEEVLAKLATKVELSNLNAMPFSEFGTRRRFSFEVHDWVVDYLKEHSKYCTGTSNCYLAMKYNMRPMGTHPHEWFMFHGAQFGYKHANYMALENWVNVYDGDLGTALSDTYTSESFLTNFSRKQAKLFDGVRCDSGDEIEFVDKLIDRYKELGIDPVTKTIIFSNALDFEKALALYKYCHGKIRCSFGIGTNLTNDTGYQPSNIVMKLSKCKMNANQGWRECIKLSDDMGKHMGSITEVQSCMHELRIE</sequence>
<dbReference type="InterPro" id="IPR007229">
    <property type="entry name" value="Nic_PRibTrfase-Fam"/>
</dbReference>
<dbReference type="GO" id="GO:0034355">
    <property type="term" value="P:NAD+ biosynthetic process via the salvage pathway"/>
    <property type="evidence" value="ECO:0007669"/>
    <property type="project" value="TreeGrafter"/>
</dbReference>
<dbReference type="SUPFAM" id="SSF51690">
    <property type="entry name" value="Nicotinate/Quinolinate PRTase C-terminal domain-like"/>
    <property type="match status" value="1"/>
</dbReference>
<keyword evidence="6 7" id="KW-0662">Pyridine nucleotide biosynthesis</keyword>
<evidence type="ECO:0000256" key="8">
    <source>
        <dbReference type="RuleBase" id="RU003838"/>
    </source>
</evidence>
<dbReference type="Gene3D" id="3.20.140.10">
    <property type="entry name" value="nicotinate phosphoribosyltransferase"/>
    <property type="match status" value="1"/>
</dbReference>
<dbReference type="HAMAP" id="MF_00570">
    <property type="entry name" value="NAPRTase"/>
    <property type="match status" value="1"/>
</dbReference>
<comment type="catalytic activity">
    <reaction evidence="7 8">
        <text>5-phospho-alpha-D-ribose 1-diphosphate + nicotinate + ATP + H2O = nicotinate beta-D-ribonucleotide + ADP + phosphate + diphosphate</text>
        <dbReference type="Rhea" id="RHEA:36163"/>
        <dbReference type="ChEBI" id="CHEBI:15377"/>
        <dbReference type="ChEBI" id="CHEBI:30616"/>
        <dbReference type="ChEBI" id="CHEBI:32544"/>
        <dbReference type="ChEBI" id="CHEBI:33019"/>
        <dbReference type="ChEBI" id="CHEBI:43474"/>
        <dbReference type="ChEBI" id="CHEBI:57502"/>
        <dbReference type="ChEBI" id="CHEBI:58017"/>
        <dbReference type="ChEBI" id="CHEBI:456216"/>
        <dbReference type="EC" id="6.3.4.21"/>
    </reaction>
</comment>
<evidence type="ECO:0000256" key="3">
    <source>
        <dbReference type="ARBA" id="ARBA00013236"/>
    </source>
</evidence>
<protein>
    <recommendedName>
        <fullName evidence="3 7">Nicotinate phosphoribosyltransferase</fullName>
        <shortName evidence="7">NAPRTase</shortName>
        <ecNumber evidence="3 7">6.3.4.21</ecNumber>
    </recommendedName>
</protein>
<evidence type="ECO:0000259" key="10">
    <source>
        <dbReference type="Pfam" id="PF17767"/>
    </source>
</evidence>
<dbReference type="Pfam" id="PF17767">
    <property type="entry name" value="NAPRTase_N"/>
    <property type="match status" value="1"/>
</dbReference>
<name>A0A948TAB9_9BACT</name>
<keyword evidence="5 7" id="KW-0436">Ligase</keyword>